<keyword evidence="7 13" id="KW-0808">Transferase</keyword>
<dbReference type="SUPFAM" id="SSF52540">
    <property type="entry name" value="P-loop containing nucleoside triphosphate hydrolases"/>
    <property type="match status" value="1"/>
</dbReference>
<dbReference type="NCBIfam" id="TIGR03263">
    <property type="entry name" value="guanyl_kin"/>
    <property type="match status" value="1"/>
</dbReference>
<dbReference type="GO" id="GO:0005829">
    <property type="term" value="C:cytosol"/>
    <property type="evidence" value="ECO:0007669"/>
    <property type="project" value="TreeGrafter"/>
</dbReference>
<proteinExistence type="inferred from homology"/>
<sequence length="188" mass="21543">MAKLIIFSAPSGAGKSTLIRFLLEQGLNIRFSISATSREPRGEEKDGVEYYFLTPEEFRRRIANNEFLEYEEVYKDKFYGTLKSEVDRILSEGTNVVFDVDCVGGLNIKRIYGDRALSIFVMPPSVETLRERLEKRGTDAPAVIEHRLAKAEYEMSFAPQFDVIVHNEDYDQAKEEVLRLVTDFIDNG</sequence>
<evidence type="ECO:0000256" key="10">
    <source>
        <dbReference type="ARBA" id="ARBA00022840"/>
    </source>
</evidence>
<evidence type="ECO:0000256" key="8">
    <source>
        <dbReference type="ARBA" id="ARBA00022741"/>
    </source>
</evidence>
<dbReference type="AlphaFoldDB" id="A0A1R3T972"/>
<dbReference type="PANTHER" id="PTHR23117">
    <property type="entry name" value="GUANYLATE KINASE-RELATED"/>
    <property type="match status" value="1"/>
</dbReference>
<protein>
    <recommendedName>
        <fullName evidence="5 13">Guanylate kinase</fullName>
        <ecNumber evidence="4 13">2.7.4.8</ecNumber>
    </recommendedName>
    <alternativeName>
        <fullName evidence="11 13">GMP kinase</fullName>
    </alternativeName>
</protein>
<feature type="domain" description="Guanylate kinase-like" evidence="14">
    <location>
        <begin position="2"/>
        <end position="182"/>
    </location>
</feature>
<dbReference type="InterPro" id="IPR008144">
    <property type="entry name" value="Guanylate_kin-like_dom"/>
</dbReference>
<evidence type="ECO:0000256" key="2">
    <source>
        <dbReference type="ARBA" id="ARBA00004496"/>
    </source>
</evidence>
<evidence type="ECO:0000313" key="16">
    <source>
        <dbReference type="Proteomes" id="UP000187464"/>
    </source>
</evidence>
<organism evidence="15 16">
    <name type="scientific">Proteiniphilum saccharofermentans</name>
    <dbReference type="NCBI Taxonomy" id="1642647"/>
    <lineage>
        <taxon>Bacteria</taxon>
        <taxon>Pseudomonadati</taxon>
        <taxon>Bacteroidota</taxon>
        <taxon>Bacteroidia</taxon>
        <taxon>Bacteroidales</taxon>
        <taxon>Dysgonomonadaceae</taxon>
        <taxon>Proteiniphilum</taxon>
    </lineage>
</organism>
<comment type="function">
    <text evidence="1 13">Essential for recycling GMP and indirectly, cGMP.</text>
</comment>
<dbReference type="InterPro" id="IPR027417">
    <property type="entry name" value="P-loop_NTPase"/>
</dbReference>
<dbReference type="HAMAP" id="MF_00328">
    <property type="entry name" value="Guanylate_kinase"/>
    <property type="match status" value="1"/>
</dbReference>
<dbReference type="InterPro" id="IPR020590">
    <property type="entry name" value="Guanylate_kinase_CS"/>
</dbReference>
<evidence type="ECO:0000256" key="4">
    <source>
        <dbReference type="ARBA" id="ARBA00012961"/>
    </source>
</evidence>
<dbReference type="Proteomes" id="UP000187464">
    <property type="component" value="Chromosome I"/>
</dbReference>
<evidence type="ECO:0000256" key="3">
    <source>
        <dbReference type="ARBA" id="ARBA00005790"/>
    </source>
</evidence>
<evidence type="ECO:0000256" key="13">
    <source>
        <dbReference type="HAMAP-Rule" id="MF_00328"/>
    </source>
</evidence>
<gene>
    <name evidence="13 15" type="primary">gmk</name>
    <name evidence="15" type="ORF">PSM36_1260</name>
</gene>
<evidence type="ECO:0000256" key="11">
    <source>
        <dbReference type="ARBA" id="ARBA00030128"/>
    </source>
</evidence>
<accession>A0A1R3T972</accession>
<evidence type="ECO:0000313" key="15">
    <source>
        <dbReference type="EMBL" id="SCD20084.1"/>
    </source>
</evidence>
<dbReference type="FunFam" id="3.30.63.10:FF:000005">
    <property type="entry name" value="Guanylate kinase"/>
    <property type="match status" value="1"/>
</dbReference>
<evidence type="ECO:0000259" key="14">
    <source>
        <dbReference type="PROSITE" id="PS50052"/>
    </source>
</evidence>
<keyword evidence="6 13" id="KW-0963">Cytoplasm</keyword>
<dbReference type="InterPro" id="IPR017665">
    <property type="entry name" value="Guanylate_kinase"/>
</dbReference>
<dbReference type="PANTHER" id="PTHR23117:SF13">
    <property type="entry name" value="GUANYLATE KINASE"/>
    <property type="match status" value="1"/>
</dbReference>
<dbReference type="GO" id="GO:0005524">
    <property type="term" value="F:ATP binding"/>
    <property type="evidence" value="ECO:0007669"/>
    <property type="project" value="UniProtKB-UniRule"/>
</dbReference>
<evidence type="ECO:0000256" key="5">
    <source>
        <dbReference type="ARBA" id="ARBA00016296"/>
    </source>
</evidence>
<comment type="subcellular location">
    <subcellularLocation>
        <location evidence="2 13">Cytoplasm</location>
    </subcellularLocation>
</comment>
<dbReference type="CDD" id="cd00071">
    <property type="entry name" value="GMPK"/>
    <property type="match status" value="1"/>
</dbReference>
<dbReference type="PROSITE" id="PS00856">
    <property type="entry name" value="GUANYLATE_KINASE_1"/>
    <property type="match status" value="1"/>
</dbReference>
<feature type="binding site" evidence="13">
    <location>
        <begin position="9"/>
        <end position="16"/>
    </location>
    <ligand>
        <name>ATP</name>
        <dbReference type="ChEBI" id="CHEBI:30616"/>
    </ligand>
</feature>
<dbReference type="InterPro" id="IPR008145">
    <property type="entry name" value="GK/Ca_channel_bsu"/>
</dbReference>
<dbReference type="Pfam" id="PF00625">
    <property type="entry name" value="Guanylate_kin"/>
    <property type="match status" value="1"/>
</dbReference>
<dbReference type="STRING" id="1642647.PSM36_1260"/>
<dbReference type="EMBL" id="LT605205">
    <property type="protein sequence ID" value="SCD20084.1"/>
    <property type="molecule type" value="Genomic_DNA"/>
</dbReference>
<evidence type="ECO:0000256" key="6">
    <source>
        <dbReference type="ARBA" id="ARBA00022490"/>
    </source>
</evidence>
<keyword evidence="16" id="KW-1185">Reference proteome</keyword>
<dbReference type="EC" id="2.7.4.8" evidence="4 13"/>
<keyword evidence="9 13" id="KW-0418">Kinase</keyword>
<name>A0A1R3T972_9BACT</name>
<dbReference type="Gene3D" id="3.40.50.300">
    <property type="entry name" value="P-loop containing nucleotide triphosphate hydrolases"/>
    <property type="match status" value="1"/>
</dbReference>
<dbReference type="PROSITE" id="PS50052">
    <property type="entry name" value="GUANYLATE_KINASE_2"/>
    <property type="match status" value="1"/>
</dbReference>
<evidence type="ECO:0000256" key="7">
    <source>
        <dbReference type="ARBA" id="ARBA00022679"/>
    </source>
</evidence>
<keyword evidence="8 13" id="KW-0547">Nucleotide-binding</keyword>
<evidence type="ECO:0000256" key="12">
    <source>
        <dbReference type="ARBA" id="ARBA00048594"/>
    </source>
</evidence>
<dbReference type="RefSeq" id="WP_076929805.1">
    <property type="nucleotide sequence ID" value="NZ_LT605205.1"/>
</dbReference>
<dbReference type="KEGG" id="psac:PSM36_1260"/>
<comment type="catalytic activity">
    <reaction evidence="12 13">
        <text>GMP + ATP = GDP + ADP</text>
        <dbReference type="Rhea" id="RHEA:20780"/>
        <dbReference type="ChEBI" id="CHEBI:30616"/>
        <dbReference type="ChEBI" id="CHEBI:58115"/>
        <dbReference type="ChEBI" id="CHEBI:58189"/>
        <dbReference type="ChEBI" id="CHEBI:456216"/>
        <dbReference type="EC" id="2.7.4.8"/>
    </reaction>
</comment>
<dbReference type="Gene3D" id="3.30.63.10">
    <property type="entry name" value="Guanylate Kinase phosphate binding domain"/>
    <property type="match status" value="1"/>
</dbReference>
<evidence type="ECO:0000256" key="9">
    <source>
        <dbReference type="ARBA" id="ARBA00022777"/>
    </source>
</evidence>
<reference evidence="15 16" key="1">
    <citation type="submission" date="2016-08" db="EMBL/GenBank/DDBJ databases">
        <authorList>
            <person name="Seilhamer J.J."/>
        </authorList>
    </citation>
    <scope>NUCLEOTIDE SEQUENCE [LARGE SCALE GENOMIC DNA]</scope>
    <source>
        <strain evidence="15">M3/6</strain>
    </source>
</reference>
<evidence type="ECO:0000256" key="1">
    <source>
        <dbReference type="ARBA" id="ARBA00003531"/>
    </source>
</evidence>
<comment type="similarity">
    <text evidence="3 13">Belongs to the guanylate kinase family.</text>
</comment>
<dbReference type="GO" id="GO:0004385">
    <property type="term" value="F:GMP kinase activity"/>
    <property type="evidence" value="ECO:0007669"/>
    <property type="project" value="UniProtKB-UniRule"/>
</dbReference>
<keyword evidence="10 13" id="KW-0067">ATP-binding</keyword>
<dbReference type="SMART" id="SM00072">
    <property type="entry name" value="GuKc"/>
    <property type="match status" value="1"/>
</dbReference>